<organism evidence="7 8">
    <name type="scientific">Pseudonocardia alni subsp. carboxydivorans</name>
    <dbReference type="NCBI Taxonomy" id="415010"/>
    <lineage>
        <taxon>Bacteria</taxon>
        <taxon>Bacillati</taxon>
        <taxon>Actinomycetota</taxon>
        <taxon>Actinomycetes</taxon>
        <taxon>Pseudonocardiales</taxon>
        <taxon>Pseudonocardiaceae</taxon>
        <taxon>Pseudonocardia</taxon>
    </lineage>
</organism>
<dbReference type="RefSeq" id="WP_346103282.1">
    <property type="nucleotide sequence ID" value="NZ_BAAAOD010000020.1"/>
</dbReference>
<dbReference type="InterPro" id="IPR009057">
    <property type="entry name" value="Homeodomain-like_sf"/>
</dbReference>
<dbReference type="Pfam" id="PF25601">
    <property type="entry name" value="AAA_lid_14"/>
    <property type="match status" value="1"/>
</dbReference>
<keyword evidence="4" id="KW-0238">DNA-binding</keyword>
<accession>A0ABU9A878</accession>
<evidence type="ECO:0000256" key="3">
    <source>
        <dbReference type="ARBA" id="ARBA00023015"/>
    </source>
</evidence>
<evidence type="ECO:0000256" key="1">
    <source>
        <dbReference type="ARBA" id="ARBA00022741"/>
    </source>
</evidence>
<keyword evidence="2" id="KW-0067">ATP-binding</keyword>
<evidence type="ECO:0000313" key="7">
    <source>
        <dbReference type="EMBL" id="MEK6462528.1"/>
    </source>
</evidence>
<keyword evidence="8" id="KW-1185">Reference proteome</keyword>
<evidence type="ECO:0000313" key="8">
    <source>
        <dbReference type="Proteomes" id="UP001367513"/>
    </source>
</evidence>
<dbReference type="SUPFAM" id="SSF46689">
    <property type="entry name" value="Homeodomain-like"/>
    <property type="match status" value="1"/>
</dbReference>
<dbReference type="InterPro" id="IPR027417">
    <property type="entry name" value="P-loop_NTPase"/>
</dbReference>
<dbReference type="PANTHER" id="PTHR32071:SF122">
    <property type="entry name" value="SIGMA FACTOR"/>
    <property type="match status" value="1"/>
</dbReference>
<dbReference type="PROSITE" id="PS50045">
    <property type="entry name" value="SIGMA54_INTERACT_4"/>
    <property type="match status" value="1"/>
</dbReference>
<keyword evidence="3" id="KW-0805">Transcription regulation</keyword>
<evidence type="ECO:0000256" key="4">
    <source>
        <dbReference type="ARBA" id="ARBA00023125"/>
    </source>
</evidence>
<dbReference type="EMBL" id="JBBPIX010000001">
    <property type="protein sequence ID" value="MEK6462528.1"/>
    <property type="molecule type" value="Genomic_DNA"/>
</dbReference>
<dbReference type="InterPro" id="IPR002078">
    <property type="entry name" value="Sigma_54_int"/>
</dbReference>
<dbReference type="PRINTS" id="PR01590">
    <property type="entry name" value="HTHFIS"/>
</dbReference>
<dbReference type="Pfam" id="PF01590">
    <property type="entry name" value="GAF"/>
    <property type="match status" value="1"/>
</dbReference>
<dbReference type="Pfam" id="PF02954">
    <property type="entry name" value="HTH_8"/>
    <property type="match status" value="1"/>
</dbReference>
<evidence type="ECO:0000256" key="5">
    <source>
        <dbReference type="ARBA" id="ARBA00023163"/>
    </source>
</evidence>
<dbReference type="Proteomes" id="UP001367513">
    <property type="component" value="Unassembled WGS sequence"/>
</dbReference>
<evidence type="ECO:0000259" key="6">
    <source>
        <dbReference type="PROSITE" id="PS50045"/>
    </source>
</evidence>
<dbReference type="PANTHER" id="PTHR32071">
    <property type="entry name" value="TRANSCRIPTIONAL REGULATORY PROTEIN"/>
    <property type="match status" value="1"/>
</dbReference>
<keyword evidence="5" id="KW-0804">Transcription</keyword>
<dbReference type="SUPFAM" id="SSF52540">
    <property type="entry name" value="P-loop containing nucleoside triphosphate hydrolases"/>
    <property type="match status" value="1"/>
</dbReference>
<protein>
    <submittedName>
        <fullName evidence="7">Helix-turn-helix domain-containing protein</fullName>
    </submittedName>
</protein>
<dbReference type="Gene3D" id="3.30.450.40">
    <property type="match status" value="1"/>
</dbReference>
<name>A0ABU9A878_PSEA5</name>
<dbReference type="InterPro" id="IPR029016">
    <property type="entry name" value="GAF-like_dom_sf"/>
</dbReference>
<keyword evidence="1" id="KW-0547">Nucleotide-binding</keyword>
<sequence>MDRSPDRRLVLSSARVDLLERGTSPELHGVPEVVAASWKRCVSQGVGPESFSGGYSEEFDAASRLVHCAAPVLDRLAQQIADIPACVALSDDRARILSRIDGDPWISRLLDRVYFAQGFGYAEGAVGTNGVGTVFESGRSVQIVGEEHFVASLQSFACAGAPVRDPFTGRIEGVLDISCLSDHSSPVFHSMVRVAAAQIEQNLLLDRDVVQQALFDRYTRTESRSRDAVLAVGTRSVLSNRAMSTLVSATDLQSLEDHLRFLAERHDEVDALVRLPSGATVRIDGDRVVAGATVAGMVVRARLVCDVDATPPPVRSGPAVTGASTSPSMQAAERTVSDALSRGAPLLLLGEPGSGRTRMLGRRFRRLYPDGEVVVVPRAEIESAPTTVGRRIRADAAVPRLWVLGDIDALSAASASVLARELHVRGGRTALAATAVDGTRAAGEENRLLRIFRRSATVTPLRHRTADLPGLVAEVLGDLVPQREVRVTAEAMRLLERYRWPGNVGQLVEVLGHALRRRPVGDIEPDDLPSVCQSVPREPLRRVDELERDAIVQALREHDGNRKAAALSLGLARSTLYRKIHQYGISV</sequence>
<feature type="domain" description="Sigma-54 factor interaction" evidence="6">
    <location>
        <begin position="431"/>
        <end position="516"/>
    </location>
</feature>
<evidence type="ECO:0000256" key="2">
    <source>
        <dbReference type="ARBA" id="ARBA00022840"/>
    </source>
</evidence>
<comment type="caution">
    <text evidence="7">The sequence shown here is derived from an EMBL/GenBank/DDBJ whole genome shotgun (WGS) entry which is preliminary data.</text>
</comment>
<gene>
    <name evidence="7" type="ORF">WG925_02135</name>
</gene>
<reference evidence="7 8" key="1">
    <citation type="submission" date="2024-03" db="EMBL/GenBank/DDBJ databases">
        <title>Draft genome sequence of Pseudonocardia carboxydivorans JCM 14827.</title>
        <authorList>
            <person name="Duangmal K."/>
        </authorList>
    </citation>
    <scope>NUCLEOTIDE SEQUENCE [LARGE SCALE GENOMIC DNA]</scope>
    <source>
        <strain evidence="7 8">JCM 14827</strain>
    </source>
</reference>
<dbReference type="InterPro" id="IPR058031">
    <property type="entry name" value="AAA_lid_NorR"/>
</dbReference>
<dbReference type="InterPro" id="IPR003018">
    <property type="entry name" value="GAF"/>
</dbReference>
<dbReference type="Gene3D" id="1.10.8.60">
    <property type="match status" value="1"/>
</dbReference>
<dbReference type="Gene3D" id="1.10.10.60">
    <property type="entry name" value="Homeodomain-like"/>
    <property type="match status" value="1"/>
</dbReference>
<dbReference type="InterPro" id="IPR002197">
    <property type="entry name" value="HTH_Fis"/>
</dbReference>
<proteinExistence type="predicted"/>